<dbReference type="Pfam" id="PF07700">
    <property type="entry name" value="HNOB"/>
    <property type="match status" value="2"/>
</dbReference>
<dbReference type="SUPFAM" id="SSF55073">
    <property type="entry name" value="Nucleotide cyclase"/>
    <property type="match status" value="1"/>
</dbReference>
<dbReference type="EMBL" id="GL732605">
    <property type="protein sequence ID" value="EFX71904.1"/>
    <property type="molecule type" value="Genomic_DNA"/>
</dbReference>
<dbReference type="CDD" id="cd07302">
    <property type="entry name" value="CHD"/>
    <property type="match status" value="1"/>
</dbReference>
<name>E9H8Q0_DAPPU</name>
<feature type="compositionally biased region" description="Low complexity" evidence="10">
    <location>
        <begin position="793"/>
        <end position="814"/>
    </location>
</feature>
<dbReference type="GO" id="GO:0019826">
    <property type="term" value="F:oxygen sensor activity"/>
    <property type="evidence" value="ECO:0000318"/>
    <property type="project" value="GO_Central"/>
</dbReference>
<feature type="domain" description="Guanylate cyclase" evidence="11">
    <location>
        <begin position="466"/>
        <end position="594"/>
    </location>
</feature>
<dbReference type="KEGG" id="dpx:DAPPUDRAFT_308690"/>
<dbReference type="InterPro" id="IPR001054">
    <property type="entry name" value="A/G_cyclase"/>
</dbReference>
<dbReference type="Gene3D" id="3.90.1520.10">
    <property type="entry name" value="H-NOX domain"/>
    <property type="match status" value="2"/>
</dbReference>
<dbReference type="OrthoDB" id="6127067at2759"/>
<evidence type="ECO:0000256" key="2">
    <source>
        <dbReference type="ARBA" id="ARBA00012202"/>
    </source>
</evidence>
<dbReference type="PhylomeDB" id="E9H8Q0"/>
<dbReference type="GO" id="GO:0008074">
    <property type="term" value="C:guanylate cyclase complex, soluble"/>
    <property type="evidence" value="ECO:0000318"/>
    <property type="project" value="GO_Central"/>
</dbReference>
<keyword evidence="4" id="KW-0547">Nucleotide-binding</keyword>
<dbReference type="InParanoid" id="E9H8Q0"/>
<dbReference type="eggNOG" id="KOG4171">
    <property type="taxonomic scope" value="Eukaryota"/>
</dbReference>
<dbReference type="FunCoup" id="E9H8Q0">
    <property type="interactions" value="71"/>
</dbReference>
<proteinExistence type="inferred from homology"/>
<evidence type="ECO:0000256" key="6">
    <source>
        <dbReference type="ARBA" id="ARBA00023239"/>
    </source>
</evidence>
<keyword evidence="6 8" id="KW-0456">Lyase</keyword>
<protein>
    <recommendedName>
        <fullName evidence="2">guanylate cyclase</fullName>
        <ecNumber evidence="2">4.6.1.2</ecNumber>
    </recommendedName>
</protein>
<dbReference type="PROSITE" id="PS50125">
    <property type="entry name" value="GUANYLATE_CYCLASE_2"/>
    <property type="match status" value="1"/>
</dbReference>
<evidence type="ECO:0000256" key="1">
    <source>
        <dbReference type="ARBA" id="ARBA00004496"/>
    </source>
</evidence>
<dbReference type="FunFam" id="3.30.70.1230:FF:000007">
    <property type="entry name" value="Guanylate cyclase soluble subunit alpha-3"/>
    <property type="match status" value="1"/>
</dbReference>
<keyword evidence="3" id="KW-0963">Cytoplasm</keyword>
<keyword evidence="13" id="KW-1185">Reference proteome</keyword>
<dbReference type="GO" id="GO:0070026">
    <property type="term" value="F:nitric oxide binding"/>
    <property type="evidence" value="ECO:0000318"/>
    <property type="project" value="GO_Central"/>
</dbReference>
<dbReference type="Gene3D" id="6.10.250.780">
    <property type="match status" value="1"/>
</dbReference>
<sequence>MYGLLLESLACYIKENYGEEKWEEIRRAAAVEQTSFSTHQVYPENLIPRLSAKAIEVPEHEFMGLMGEYFVDFVGQYGYDRVLSVLGRHMRDFLNGSHITDLILPFKWWRSRKNKGKPSIEFHLLHFRSANDYQQLWNKTGLDNLHEYLKFSYPRMRAPSFFCENETSTGLTLHYRSKRRGFVHYTMGQIKQVGKEIYKLDDVDITIIKEEMSFDMHVVTFNLKFDNRAFSTLTALDREDQCLPLKASIFIDIFPFCILFGSDMIIKNIGNSLAHILPELIGQDISEVFDLTRPLVDFKFTSVTFPPPLILKRTNNIFELVSHKSLVIGGSNEIGDTDSEDSSRKIHLKGQMLYMEEWKMIVFLGTPQMNDLDAMIRVGLFINDLSMHDFSRDLMMAGTQQSVELKLALDQEQQKSKKLEESMKKLDEEMKRTDELLYQMIPKLVADRLRKGENPVDTCQVFECVTILFSDVVTFTEICSRISPMEVVSMLNSMYSIFDRLTELNGVYKVETIGDAYMAVGGAPVKDVLHAARTCDMAMDMVDAIQDLTDPSTGQHLRIRVGVHSGAVVAGVVGLKMPRYCLFGDSVNTASRMESTSEPMKIHISQTTYELLGPDYLTADRGEIVVKGKGQMKTYWLTGKNGRCASDRSGRISAVPEELLAEGRAGSSMNRRYSPVTMDDVTMARKGASMSGVSNRNISPVSLVTSGGGSTNELIPHQNRRSLKEMEKALQTTLHSSSAKNKLYENVVRSITPSGSSHSAMPTTPSPLTLSSKPAAKKFDLKFICPHGKALASKKSPSGGMSSPKTPSTPPASSFPLVSKLNCAPPDITVGHNGIKKDSTAGLLTPKTRSDGFMGLSFNLPGDPAIDGGTHDGSTAATAAAVSAAATAMASGLGNEFCCPTFGVRPPRLTVTVTSANGDPRSATCSIL</sequence>
<dbReference type="STRING" id="6669.E9H8Q0"/>
<dbReference type="PANTHER" id="PTHR45655">
    <property type="entry name" value="GUANYLATE CYCLASE SOLUBLE SUBUNIT BETA-2"/>
    <property type="match status" value="1"/>
</dbReference>
<dbReference type="InterPro" id="IPR011644">
    <property type="entry name" value="Heme_NO-bd"/>
</dbReference>
<feature type="coiled-coil region" evidence="9">
    <location>
        <begin position="402"/>
        <end position="436"/>
    </location>
</feature>
<reference evidence="12 13" key="1">
    <citation type="journal article" date="2011" name="Science">
        <title>The ecoresponsive genome of Daphnia pulex.</title>
        <authorList>
            <person name="Colbourne J.K."/>
            <person name="Pfrender M.E."/>
            <person name="Gilbert D."/>
            <person name="Thomas W.K."/>
            <person name="Tucker A."/>
            <person name="Oakley T.H."/>
            <person name="Tokishita S."/>
            <person name="Aerts A."/>
            <person name="Arnold G.J."/>
            <person name="Basu M.K."/>
            <person name="Bauer D.J."/>
            <person name="Caceres C.E."/>
            <person name="Carmel L."/>
            <person name="Casola C."/>
            <person name="Choi J.H."/>
            <person name="Detter J.C."/>
            <person name="Dong Q."/>
            <person name="Dusheyko S."/>
            <person name="Eads B.D."/>
            <person name="Frohlich T."/>
            <person name="Geiler-Samerotte K.A."/>
            <person name="Gerlach D."/>
            <person name="Hatcher P."/>
            <person name="Jogdeo S."/>
            <person name="Krijgsveld J."/>
            <person name="Kriventseva E.V."/>
            <person name="Kultz D."/>
            <person name="Laforsch C."/>
            <person name="Lindquist E."/>
            <person name="Lopez J."/>
            <person name="Manak J.R."/>
            <person name="Muller J."/>
            <person name="Pangilinan J."/>
            <person name="Patwardhan R.P."/>
            <person name="Pitluck S."/>
            <person name="Pritham E.J."/>
            <person name="Rechtsteiner A."/>
            <person name="Rho M."/>
            <person name="Rogozin I.B."/>
            <person name="Sakarya O."/>
            <person name="Salamov A."/>
            <person name="Schaack S."/>
            <person name="Shapiro H."/>
            <person name="Shiga Y."/>
            <person name="Skalitzky C."/>
            <person name="Smith Z."/>
            <person name="Souvorov A."/>
            <person name="Sung W."/>
            <person name="Tang Z."/>
            <person name="Tsuchiya D."/>
            <person name="Tu H."/>
            <person name="Vos H."/>
            <person name="Wang M."/>
            <person name="Wolf Y.I."/>
            <person name="Yamagata H."/>
            <person name="Yamada T."/>
            <person name="Ye Y."/>
            <person name="Shaw J.R."/>
            <person name="Andrews J."/>
            <person name="Crease T.J."/>
            <person name="Tang H."/>
            <person name="Lucas S.M."/>
            <person name="Robertson H.M."/>
            <person name="Bork P."/>
            <person name="Koonin E.V."/>
            <person name="Zdobnov E.M."/>
            <person name="Grigoriev I.V."/>
            <person name="Lynch M."/>
            <person name="Boore J.L."/>
        </authorList>
    </citation>
    <scope>NUCLEOTIDE SEQUENCE [LARGE SCALE GENOMIC DNA]</scope>
</reference>
<evidence type="ECO:0000256" key="5">
    <source>
        <dbReference type="ARBA" id="ARBA00023134"/>
    </source>
</evidence>
<evidence type="ECO:0000256" key="4">
    <source>
        <dbReference type="ARBA" id="ARBA00022741"/>
    </source>
</evidence>
<dbReference type="AlphaFoldDB" id="E9H8Q0"/>
<evidence type="ECO:0000256" key="9">
    <source>
        <dbReference type="SAM" id="Coils"/>
    </source>
</evidence>
<dbReference type="SUPFAM" id="SSF111126">
    <property type="entry name" value="Ligand-binding domain in the NO signalling and Golgi transport"/>
    <property type="match status" value="2"/>
</dbReference>
<evidence type="ECO:0000256" key="8">
    <source>
        <dbReference type="RuleBase" id="RU000405"/>
    </source>
</evidence>
<dbReference type="OMA" id="ACCERFD"/>
<keyword evidence="9" id="KW-0175">Coiled coil</keyword>
<comment type="similarity">
    <text evidence="8">Belongs to the adenylyl cyclase class-4/guanylyl cyclase family.</text>
</comment>
<dbReference type="InterPro" id="IPR024096">
    <property type="entry name" value="NO_sig/Golgi_transp_ligand-bd"/>
</dbReference>
<dbReference type="PANTHER" id="PTHR45655:SF10">
    <property type="entry name" value="SOLUBLE GUANYLATE CYCLASE 88E"/>
    <property type="match status" value="1"/>
</dbReference>
<dbReference type="SMART" id="SM00044">
    <property type="entry name" value="CYCc"/>
    <property type="match status" value="1"/>
</dbReference>
<dbReference type="InterPro" id="IPR029787">
    <property type="entry name" value="Nucleotide_cyclase"/>
</dbReference>
<dbReference type="EC" id="4.6.1.2" evidence="2"/>
<evidence type="ECO:0000256" key="10">
    <source>
        <dbReference type="SAM" id="MobiDB-lite"/>
    </source>
</evidence>
<dbReference type="Gene3D" id="3.30.70.1230">
    <property type="entry name" value="Nucleotide cyclase"/>
    <property type="match status" value="1"/>
</dbReference>
<dbReference type="Pfam" id="PF07701">
    <property type="entry name" value="HNOBA"/>
    <property type="match status" value="1"/>
</dbReference>
<dbReference type="Proteomes" id="UP000000305">
    <property type="component" value="Unassembled WGS sequence"/>
</dbReference>
<dbReference type="GO" id="GO:0005525">
    <property type="term" value="F:GTP binding"/>
    <property type="evidence" value="ECO:0007669"/>
    <property type="project" value="UniProtKB-KW"/>
</dbReference>
<gene>
    <name evidence="12" type="ORF">DAPPUDRAFT_308690</name>
</gene>
<dbReference type="PROSITE" id="PS00452">
    <property type="entry name" value="GUANYLATE_CYCLASE_1"/>
    <property type="match status" value="1"/>
</dbReference>
<comment type="subcellular location">
    <subcellularLocation>
        <location evidence="1">Cytoplasm</location>
    </subcellularLocation>
</comment>
<evidence type="ECO:0000313" key="13">
    <source>
        <dbReference type="Proteomes" id="UP000000305"/>
    </source>
</evidence>
<dbReference type="InterPro" id="IPR038158">
    <property type="entry name" value="H-NOX_domain_sf"/>
</dbReference>
<organism evidence="12 13">
    <name type="scientific">Daphnia pulex</name>
    <name type="common">Water flea</name>
    <dbReference type="NCBI Taxonomy" id="6669"/>
    <lineage>
        <taxon>Eukaryota</taxon>
        <taxon>Metazoa</taxon>
        <taxon>Ecdysozoa</taxon>
        <taxon>Arthropoda</taxon>
        <taxon>Crustacea</taxon>
        <taxon>Branchiopoda</taxon>
        <taxon>Diplostraca</taxon>
        <taxon>Cladocera</taxon>
        <taxon>Anomopoda</taxon>
        <taxon>Daphniidae</taxon>
        <taxon>Daphnia</taxon>
    </lineage>
</organism>
<dbReference type="GO" id="GO:0020037">
    <property type="term" value="F:heme binding"/>
    <property type="evidence" value="ECO:0007669"/>
    <property type="project" value="InterPro"/>
</dbReference>
<feature type="region of interest" description="Disordered" evidence="10">
    <location>
        <begin position="791"/>
        <end position="817"/>
    </location>
</feature>
<dbReference type="Pfam" id="PF00211">
    <property type="entry name" value="Guanylate_cyc"/>
    <property type="match status" value="1"/>
</dbReference>
<dbReference type="GO" id="GO:0038060">
    <property type="term" value="P:nitric oxide-cGMP-mediated signaling"/>
    <property type="evidence" value="ECO:0000318"/>
    <property type="project" value="GO_Central"/>
</dbReference>
<evidence type="ECO:0000259" key="11">
    <source>
        <dbReference type="PROSITE" id="PS50125"/>
    </source>
</evidence>
<dbReference type="HOGENOM" id="CLU_315043_0_0_1"/>
<dbReference type="GO" id="GO:0070482">
    <property type="term" value="P:response to oxygen levels"/>
    <property type="evidence" value="ECO:0000318"/>
    <property type="project" value="GO_Central"/>
</dbReference>
<evidence type="ECO:0000256" key="7">
    <source>
        <dbReference type="ARBA" id="ARBA00023293"/>
    </source>
</evidence>
<evidence type="ECO:0000313" key="12">
    <source>
        <dbReference type="EMBL" id="EFX71904.1"/>
    </source>
</evidence>
<evidence type="ECO:0000256" key="3">
    <source>
        <dbReference type="ARBA" id="ARBA00022490"/>
    </source>
</evidence>
<keyword evidence="7" id="KW-0141">cGMP biosynthesis</keyword>
<dbReference type="InterPro" id="IPR018297">
    <property type="entry name" value="A/G_cyclase_CS"/>
</dbReference>
<dbReference type="InterPro" id="IPR011645">
    <property type="entry name" value="HNOB_dom_associated"/>
</dbReference>
<dbReference type="GO" id="GO:0004383">
    <property type="term" value="F:guanylate cyclase activity"/>
    <property type="evidence" value="ECO:0000318"/>
    <property type="project" value="GO_Central"/>
</dbReference>
<accession>E9H8Q0</accession>
<keyword evidence="5" id="KW-0342">GTP-binding</keyword>
<dbReference type="Gene3D" id="3.30.450.260">
    <property type="entry name" value="Haem NO binding associated domain"/>
    <property type="match status" value="1"/>
</dbReference>
<dbReference type="InterPro" id="IPR042463">
    <property type="entry name" value="HNOB_dom_associated_sf"/>
</dbReference>